<sequence length="87" mass="9414">MKLPLPILAFVLLIPAVGCGGRPEPKIDVDIAEPLSVERWRELPPNVQTEPLTLAKLRADNPALADDQGWKEFAATNLPDDTTDGGN</sequence>
<dbReference type="Proteomes" id="UP000317318">
    <property type="component" value="Chromosome"/>
</dbReference>
<reference evidence="1 2" key="1">
    <citation type="submission" date="2019-02" db="EMBL/GenBank/DDBJ databases">
        <title>Deep-cultivation of Planctomycetes and their phenomic and genomic characterization uncovers novel biology.</title>
        <authorList>
            <person name="Wiegand S."/>
            <person name="Jogler M."/>
            <person name="Boedeker C."/>
            <person name="Pinto D."/>
            <person name="Vollmers J."/>
            <person name="Rivas-Marin E."/>
            <person name="Kohn T."/>
            <person name="Peeters S.H."/>
            <person name="Heuer A."/>
            <person name="Rast P."/>
            <person name="Oberbeckmann S."/>
            <person name="Bunk B."/>
            <person name="Jeske O."/>
            <person name="Meyerdierks A."/>
            <person name="Storesund J.E."/>
            <person name="Kallscheuer N."/>
            <person name="Luecker S."/>
            <person name="Lage O.M."/>
            <person name="Pohl T."/>
            <person name="Merkel B.J."/>
            <person name="Hornburger P."/>
            <person name="Mueller R.-W."/>
            <person name="Bruemmer F."/>
            <person name="Labrenz M."/>
            <person name="Spormann A.M."/>
            <person name="Op den Camp H."/>
            <person name="Overmann J."/>
            <person name="Amann R."/>
            <person name="Jetten M.S.M."/>
            <person name="Mascher T."/>
            <person name="Medema M.H."/>
            <person name="Devos D.P."/>
            <person name="Kaster A.-K."/>
            <person name="Ovreas L."/>
            <person name="Rohde M."/>
            <person name="Galperin M.Y."/>
            <person name="Jogler C."/>
        </authorList>
    </citation>
    <scope>NUCLEOTIDE SEQUENCE [LARGE SCALE GENOMIC DNA]</scope>
    <source>
        <strain evidence="1 2">Pan189</strain>
    </source>
</reference>
<dbReference type="OrthoDB" id="285400at2"/>
<evidence type="ECO:0000313" key="2">
    <source>
        <dbReference type="Proteomes" id="UP000317318"/>
    </source>
</evidence>
<dbReference type="AlphaFoldDB" id="A0A517R367"/>
<keyword evidence="2" id="KW-1185">Reference proteome</keyword>
<dbReference type="RefSeq" id="WP_145364428.1">
    <property type="nucleotide sequence ID" value="NZ_CP036268.1"/>
</dbReference>
<gene>
    <name evidence="1" type="ORF">Pan189_26950</name>
</gene>
<organism evidence="1 2">
    <name type="scientific">Stratiformator vulcanicus</name>
    <dbReference type="NCBI Taxonomy" id="2527980"/>
    <lineage>
        <taxon>Bacteria</taxon>
        <taxon>Pseudomonadati</taxon>
        <taxon>Planctomycetota</taxon>
        <taxon>Planctomycetia</taxon>
        <taxon>Planctomycetales</taxon>
        <taxon>Planctomycetaceae</taxon>
        <taxon>Stratiformator</taxon>
    </lineage>
</organism>
<name>A0A517R367_9PLAN</name>
<accession>A0A517R367</accession>
<dbReference type="KEGG" id="svp:Pan189_26950"/>
<protein>
    <submittedName>
        <fullName evidence="1">Uncharacterized protein</fullName>
    </submittedName>
</protein>
<proteinExistence type="predicted"/>
<dbReference type="EMBL" id="CP036268">
    <property type="protein sequence ID" value="QDT38304.1"/>
    <property type="molecule type" value="Genomic_DNA"/>
</dbReference>
<evidence type="ECO:0000313" key="1">
    <source>
        <dbReference type="EMBL" id="QDT38304.1"/>
    </source>
</evidence>